<dbReference type="RefSeq" id="WP_075820083.1">
    <property type="nucleotide sequence ID" value="NZ_CAJUTZ010000071.1"/>
</dbReference>
<evidence type="ECO:0000313" key="3">
    <source>
        <dbReference type="Proteomes" id="UP000186341"/>
    </source>
</evidence>
<gene>
    <name evidence="2" type="ORF">BO222_08245</name>
</gene>
<dbReference type="GeneID" id="82203161"/>
<name>A0A1U7NF10_9FIRM</name>
<dbReference type="AlphaFoldDB" id="A0A1U7NF10"/>
<accession>A0A1U7NF10</accession>
<sequence length="144" mass="16519">MPNKRIRKKIEARRLAQEAEVFVEAANPIVDVEREFQKEADQVLDQARILEQADNAVVNGVNGKPFKPEKDMELLFDEVNAAVEAANDLDQGTDEANRHHLKHLEEADDPREWNPEAVIDEKIKEEQKDEELATLRNEIVNDLI</sequence>
<feature type="region of interest" description="Disordered" evidence="1">
    <location>
        <begin position="88"/>
        <end position="114"/>
    </location>
</feature>
<reference evidence="2 3" key="1">
    <citation type="submission" date="2016-11" db="EMBL/GenBank/DDBJ databases">
        <title>Description of two novel members of the family Erysipelotrichaceae: Ileibacterium lipovorans gen. nov., sp. nov. and Dubosiella newyorkensis, gen. nov., sp. nov.</title>
        <authorList>
            <person name="Cox L.M."/>
            <person name="Sohn J."/>
            <person name="Tyrrell K.L."/>
            <person name="Citron D.M."/>
            <person name="Lawson P.A."/>
            <person name="Patel N.B."/>
            <person name="Iizumi T."/>
            <person name="Perez-Perez G.I."/>
            <person name="Goldstein E.J."/>
            <person name="Blaser M.J."/>
        </authorList>
    </citation>
    <scope>NUCLEOTIDE SEQUENCE [LARGE SCALE GENOMIC DNA]</scope>
    <source>
        <strain evidence="2 3">NYU-BL-A3</strain>
    </source>
</reference>
<evidence type="ECO:0000256" key="1">
    <source>
        <dbReference type="SAM" id="MobiDB-lite"/>
    </source>
</evidence>
<proteinExistence type="predicted"/>
<dbReference type="Proteomes" id="UP000186341">
    <property type="component" value="Unassembled WGS sequence"/>
</dbReference>
<organism evidence="2 3">
    <name type="scientific">Ileibacterium valens</name>
    <dbReference type="NCBI Taxonomy" id="1862668"/>
    <lineage>
        <taxon>Bacteria</taxon>
        <taxon>Bacillati</taxon>
        <taxon>Bacillota</taxon>
        <taxon>Erysipelotrichia</taxon>
        <taxon>Erysipelotrichales</taxon>
        <taxon>Erysipelotrichaceae</taxon>
        <taxon>Ileibacterium</taxon>
    </lineage>
</organism>
<comment type="caution">
    <text evidence="2">The sequence shown here is derived from an EMBL/GenBank/DDBJ whole genome shotgun (WGS) entry which is preliminary data.</text>
</comment>
<keyword evidence="3" id="KW-1185">Reference proteome</keyword>
<evidence type="ECO:0000313" key="2">
    <source>
        <dbReference type="EMBL" id="OLU38540.1"/>
    </source>
</evidence>
<protein>
    <submittedName>
        <fullName evidence="2">Uncharacterized protein</fullName>
    </submittedName>
</protein>
<dbReference type="EMBL" id="MPJW01000162">
    <property type="protein sequence ID" value="OLU38540.1"/>
    <property type="molecule type" value="Genomic_DNA"/>
</dbReference>